<dbReference type="Proteomes" id="UP001176961">
    <property type="component" value="Unassembled WGS sequence"/>
</dbReference>
<name>A0AA36M8H3_CYLNA</name>
<sequence length="78" mass="8676">MAVIFSGRIYNVDVYCIRACQSPIPYATLAESISSLPVANTSTYIPSQRCLLPRFVQTKPPGENTDLYRKATATITKY</sequence>
<comment type="caution">
    <text evidence="1">The sequence shown here is derived from an EMBL/GenBank/DDBJ whole genome shotgun (WGS) entry which is preliminary data.</text>
</comment>
<dbReference type="AlphaFoldDB" id="A0AA36M8H3"/>
<keyword evidence="2" id="KW-1185">Reference proteome</keyword>
<accession>A0AA36M8H3</accession>
<reference evidence="1" key="1">
    <citation type="submission" date="2023-07" db="EMBL/GenBank/DDBJ databases">
        <authorList>
            <consortium name="CYATHOMIX"/>
        </authorList>
    </citation>
    <scope>NUCLEOTIDE SEQUENCE</scope>
    <source>
        <strain evidence="1">N/A</strain>
    </source>
</reference>
<organism evidence="1 2">
    <name type="scientific">Cylicocyclus nassatus</name>
    <name type="common">Nematode worm</name>
    <dbReference type="NCBI Taxonomy" id="53992"/>
    <lineage>
        <taxon>Eukaryota</taxon>
        <taxon>Metazoa</taxon>
        <taxon>Ecdysozoa</taxon>
        <taxon>Nematoda</taxon>
        <taxon>Chromadorea</taxon>
        <taxon>Rhabditida</taxon>
        <taxon>Rhabditina</taxon>
        <taxon>Rhabditomorpha</taxon>
        <taxon>Strongyloidea</taxon>
        <taxon>Strongylidae</taxon>
        <taxon>Cylicocyclus</taxon>
    </lineage>
</organism>
<gene>
    <name evidence="1" type="ORF">CYNAS_LOCUS15287</name>
</gene>
<proteinExistence type="predicted"/>
<evidence type="ECO:0000313" key="1">
    <source>
        <dbReference type="EMBL" id="CAJ0603304.1"/>
    </source>
</evidence>
<evidence type="ECO:0000313" key="2">
    <source>
        <dbReference type="Proteomes" id="UP001176961"/>
    </source>
</evidence>
<dbReference type="EMBL" id="CATQJL010000305">
    <property type="protein sequence ID" value="CAJ0603304.1"/>
    <property type="molecule type" value="Genomic_DNA"/>
</dbReference>
<protein>
    <submittedName>
        <fullName evidence="1">Uncharacterized protein</fullName>
    </submittedName>
</protein>